<dbReference type="AlphaFoldDB" id="A0A316YND3"/>
<sequence>MASQHDSQPLFFEGFWQHGDLKIGQFRKWLDLCIIVAESDWGLYPIAIDNTDPSDNDIISDIDILGQDPEQVLPTGHYVILNRETLRHVVAIQTPLNYFRRTASHSGTSSYGRGSSFKNRVRERDGRCVITGNLVSDFSENVFRAVHIFPIAHLNIWRQSGFESLVTDTGLRTGDAKIDSVQNGMLLRPDVHDLFDRHLISINPDNGYMVTDFTKPGEFHGGRMYHAREDGDSERPLDELFRFHFLQAVLRNVRSIADDELEGPDSDSGEEVDWHDVHSVRLDNPKLHKTANGKARLETELASKLNLLAFHQGTI</sequence>
<accession>A0A316YND3</accession>
<dbReference type="STRING" id="215250.A0A316YND3"/>
<gene>
    <name evidence="2" type="ORF">FA10DRAFT_267217</name>
</gene>
<dbReference type="GeneID" id="37043736"/>
<evidence type="ECO:0000313" key="2">
    <source>
        <dbReference type="EMBL" id="PWN90779.1"/>
    </source>
</evidence>
<keyword evidence="3" id="KW-1185">Reference proteome</keyword>
<organism evidence="2 3">
    <name type="scientific">Acaromyces ingoldii</name>
    <dbReference type="NCBI Taxonomy" id="215250"/>
    <lineage>
        <taxon>Eukaryota</taxon>
        <taxon>Fungi</taxon>
        <taxon>Dikarya</taxon>
        <taxon>Basidiomycota</taxon>
        <taxon>Ustilaginomycotina</taxon>
        <taxon>Exobasidiomycetes</taxon>
        <taxon>Exobasidiales</taxon>
        <taxon>Cryptobasidiaceae</taxon>
        <taxon>Acaromyces</taxon>
    </lineage>
</organism>
<dbReference type="RefSeq" id="XP_025377977.1">
    <property type="nucleotide sequence ID" value="XM_025521820.1"/>
</dbReference>
<protein>
    <recommendedName>
        <fullName evidence="1">HNH nuclease domain-containing protein</fullName>
    </recommendedName>
</protein>
<dbReference type="EMBL" id="KZ819636">
    <property type="protein sequence ID" value="PWN90779.1"/>
    <property type="molecule type" value="Genomic_DNA"/>
</dbReference>
<feature type="domain" description="HNH nuclease" evidence="1">
    <location>
        <begin position="128"/>
        <end position="203"/>
    </location>
</feature>
<proteinExistence type="predicted"/>
<dbReference type="OrthoDB" id="2142759at2759"/>
<evidence type="ECO:0000313" key="3">
    <source>
        <dbReference type="Proteomes" id="UP000245768"/>
    </source>
</evidence>
<dbReference type="Proteomes" id="UP000245768">
    <property type="component" value="Unassembled WGS sequence"/>
</dbReference>
<evidence type="ECO:0000259" key="1">
    <source>
        <dbReference type="Pfam" id="PF13391"/>
    </source>
</evidence>
<dbReference type="InParanoid" id="A0A316YND3"/>
<reference evidence="2 3" key="1">
    <citation type="journal article" date="2018" name="Mol. Biol. Evol.">
        <title>Broad Genomic Sampling Reveals a Smut Pathogenic Ancestry of the Fungal Clade Ustilaginomycotina.</title>
        <authorList>
            <person name="Kijpornyongpan T."/>
            <person name="Mondo S.J."/>
            <person name="Barry K."/>
            <person name="Sandor L."/>
            <person name="Lee J."/>
            <person name="Lipzen A."/>
            <person name="Pangilinan J."/>
            <person name="LaButti K."/>
            <person name="Hainaut M."/>
            <person name="Henrissat B."/>
            <person name="Grigoriev I.V."/>
            <person name="Spatafora J.W."/>
            <person name="Aime M.C."/>
        </authorList>
    </citation>
    <scope>NUCLEOTIDE SEQUENCE [LARGE SCALE GENOMIC DNA]</scope>
    <source>
        <strain evidence="2 3">MCA 4198</strain>
    </source>
</reference>
<name>A0A316YND3_9BASI</name>
<dbReference type="Pfam" id="PF13391">
    <property type="entry name" value="HNH_2"/>
    <property type="match status" value="1"/>
</dbReference>
<dbReference type="InterPro" id="IPR003615">
    <property type="entry name" value="HNH_nuc"/>
</dbReference>